<accession>A0A245ZHJ0</accession>
<keyword evidence="2" id="KW-1185">Reference proteome</keyword>
<name>A0A245ZHJ0_9SPHN</name>
<dbReference type="AlphaFoldDB" id="A0A245ZHJ0"/>
<sequence>MSVLLPLIRIKTTGAPRPVLFSGTQEGSLGGEDLQINRMGDRFAVDFVTDQLLRNADSRNLIAALTEATTADAIAPLPLVNASRVYAGGGAVDGAGQTGSTLNIRGRVAGEVLARGDFFSIIHSGRRYVFMIRGDVTVDGAGKAAVPIWPMLRFVTVDGQTCEFAQPFIEGRLVGFDAKGAAFTRIRVEPLSFSIIERA</sequence>
<dbReference type="EMBL" id="NBBI01000004">
    <property type="protein sequence ID" value="OWK29212.1"/>
    <property type="molecule type" value="Genomic_DNA"/>
</dbReference>
<reference evidence="1 2" key="1">
    <citation type="submission" date="2017-03" db="EMBL/GenBank/DDBJ databases">
        <title>Genome sequence of Sphingomonas dokdonensis DSM 21029.</title>
        <authorList>
            <person name="Poehlein A."/>
            <person name="Wuebbeler J.H."/>
            <person name="Steinbuechel A."/>
            <person name="Daniel R."/>
        </authorList>
    </citation>
    <scope>NUCLEOTIDE SEQUENCE [LARGE SCALE GENOMIC DNA]</scope>
    <source>
        <strain evidence="1 2">DSM 21029</strain>
    </source>
</reference>
<evidence type="ECO:0000313" key="1">
    <source>
        <dbReference type="EMBL" id="OWK29212.1"/>
    </source>
</evidence>
<organism evidence="1 2">
    <name type="scientific">Sphingomonas dokdonensis</name>
    <dbReference type="NCBI Taxonomy" id="344880"/>
    <lineage>
        <taxon>Bacteria</taxon>
        <taxon>Pseudomonadati</taxon>
        <taxon>Pseudomonadota</taxon>
        <taxon>Alphaproteobacteria</taxon>
        <taxon>Sphingomonadales</taxon>
        <taxon>Sphingomonadaceae</taxon>
        <taxon>Sphingomonas</taxon>
    </lineage>
</organism>
<dbReference type="RefSeq" id="WP_143559637.1">
    <property type="nucleotide sequence ID" value="NZ_NBBI01000004.1"/>
</dbReference>
<proteinExistence type="predicted"/>
<comment type="caution">
    <text evidence="1">The sequence shown here is derived from an EMBL/GenBank/DDBJ whole genome shotgun (WGS) entry which is preliminary data.</text>
</comment>
<gene>
    <name evidence="1" type="ORF">SPDO_21930</name>
</gene>
<protein>
    <submittedName>
        <fullName evidence="1">Uncharacterized protein</fullName>
    </submittedName>
</protein>
<dbReference type="Proteomes" id="UP000197290">
    <property type="component" value="Unassembled WGS sequence"/>
</dbReference>
<evidence type="ECO:0000313" key="2">
    <source>
        <dbReference type="Proteomes" id="UP000197290"/>
    </source>
</evidence>
<dbReference type="OrthoDB" id="7173828at2"/>